<evidence type="ECO:0000256" key="7">
    <source>
        <dbReference type="SAM" id="MobiDB-lite"/>
    </source>
</evidence>
<evidence type="ECO:0000256" key="5">
    <source>
        <dbReference type="HAMAP-Rule" id="MF_00378"/>
    </source>
</evidence>
<dbReference type="EMBL" id="VULO01000001">
    <property type="protein sequence ID" value="MSS83429.1"/>
    <property type="molecule type" value="Genomic_DNA"/>
</dbReference>
<comment type="subunit">
    <text evidence="5">Heterooligomer composed of large and small subunits.</text>
</comment>
<keyword evidence="11" id="KW-1185">Reference proteome</keyword>
<dbReference type="Pfam" id="PF02601">
    <property type="entry name" value="Exonuc_VII_L"/>
    <property type="match status" value="1"/>
</dbReference>
<organism evidence="10 11">
    <name type="scientific">Scrofimicrobium canadense</name>
    <dbReference type="NCBI Taxonomy" id="2652290"/>
    <lineage>
        <taxon>Bacteria</taxon>
        <taxon>Bacillati</taxon>
        <taxon>Actinomycetota</taxon>
        <taxon>Actinomycetes</taxon>
        <taxon>Actinomycetales</taxon>
        <taxon>Actinomycetaceae</taxon>
        <taxon>Scrofimicrobium</taxon>
    </lineage>
</organism>
<dbReference type="EC" id="3.1.11.6" evidence="5"/>
<dbReference type="GO" id="GO:0005737">
    <property type="term" value="C:cytoplasm"/>
    <property type="evidence" value="ECO:0007669"/>
    <property type="project" value="UniProtKB-SubCell"/>
</dbReference>
<comment type="function">
    <text evidence="5">Bidirectionally degrades single-stranded DNA into large acid-insoluble oligonucleotides, which are then degraded further into small acid-soluble oligonucleotides.</text>
</comment>
<feature type="region of interest" description="Disordered" evidence="7">
    <location>
        <begin position="403"/>
        <end position="424"/>
    </location>
</feature>
<evidence type="ECO:0000256" key="6">
    <source>
        <dbReference type="RuleBase" id="RU004355"/>
    </source>
</evidence>
<dbReference type="GO" id="GO:0003676">
    <property type="term" value="F:nucleic acid binding"/>
    <property type="evidence" value="ECO:0007669"/>
    <property type="project" value="InterPro"/>
</dbReference>
<comment type="subcellular location">
    <subcellularLocation>
        <location evidence="5 6">Cytoplasm</location>
    </subcellularLocation>
</comment>
<keyword evidence="4 5" id="KW-0269">Exonuclease</keyword>
<evidence type="ECO:0000259" key="8">
    <source>
        <dbReference type="Pfam" id="PF02601"/>
    </source>
</evidence>
<comment type="caution">
    <text evidence="10">The sequence shown here is derived from an EMBL/GenBank/DDBJ whole genome shotgun (WGS) entry which is preliminary data.</text>
</comment>
<reference evidence="10 11" key="1">
    <citation type="submission" date="2019-08" db="EMBL/GenBank/DDBJ databases">
        <title>In-depth cultivation of the pig gut microbiome towards novel bacterial diversity and tailored functional studies.</title>
        <authorList>
            <person name="Wylensek D."/>
            <person name="Hitch T.C.A."/>
            <person name="Clavel T."/>
        </authorList>
    </citation>
    <scope>NUCLEOTIDE SEQUENCE [LARGE SCALE GENOMIC DNA]</scope>
    <source>
        <strain evidence="10 11">WB03_NA08</strain>
    </source>
</reference>
<evidence type="ECO:0000256" key="4">
    <source>
        <dbReference type="ARBA" id="ARBA00022839"/>
    </source>
</evidence>
<feature type="domain" description="Exonuclease VII large subunit C-terminal" evidence="8">
    <location>
        <begin position="129"/>
        <end position="337"/>
    </location>
</feature>
<dbReference type="InterPro" id="IPR025824">
    <property type="entry name" value="OB-fold_nuc-bd_dom"/>
</dbReference>
<keyword evidence="2 5" id="KW-0540">Nuclease</keyword>
<dbReference type="NCBIfam" id="TIGR00237">
    <property type="entry name" value="xseA"/>
    <property type="match status" value="1"/>
</dbReference>
<dbReference type="PANTHER" id="PTHR30008:SF0">
    <property type="entry name" value="EXODEOXYRIBONUCLEASE 7 LARGE SUBUNIT"/>
    <property type="match status" value="1"/>
</dbReference>
<gene>
    <name evidence="5" type="primary">xseA</name>
    <name evidence="10" type="ORF">FYJ24_01345</name>
</gene>
<feature type="domain" description="OB-fold nucleic acid binding" evidence="9">
    <location>
        <begin position="18"/>
        <end position="105"/>
    </location>
</feature>
<sequence length="424" mass="45953">MAGGTTVENPWPLRLLASKMQAHIARMPELWIEAQVVEYKPRPGTRTAFFVIRDIESDVSINVNAFPQTVESAGVAFDAGARVVMRVKPNFWETRGSLSLRAHEILIQGEGDLLAQIDQLRRALAAEGLFTEDRKKPLPFLPRSIGLICGRNAKAKEDVLANARLRWPSAQFVIREVAVQGVNCVAQVSAALVELDRKDDIDVIVITRGGGSVEDLLPFSDESLVRLAAAARTPLVSAIGHEEDAPLLDLVADYRASTPTDAARKIVPDAHELLGELSELSSRATSAVRSRLQRESDALNMLISRPVLAQPGAPFESQLERLETAVLRMRGAASSRVAAFNAELDSMEATLRAISPQATLERGYSILRAPDGTVVMDAGNVKKGDLLEAVMARGSLVAQVFGTNPIKPQAPSHDETPPTQEKSL</sequence>
<dbReference type="GO" id="GO:0009318">
    <property type="term" value="C:exodeoxyribonuclease VII complex"/>
    <property type="evidence" value="ECO:0007669"/>
    <property type="project" value="UniProtKB-UniRule"/>
</dbReference>
<dbReference type="GO" id="GO:0006308">
    <property type="term" value="P:DNA catabolic process"/>
    <property type="evidence" value="ECO:0007669"/>
    <property type="project" value="UniProtKB-UniRule"/>
</dbReference>
<comment type="catalytic activity">
    <reaction evidence="5 6">
        <text>Exonucleolytic cleavage in either 5'- to 3'- or 3'- to 5'-direction to yield nucleoside 5'-phosphates.</text>
        <dbReference type="EC" id="3.1.11.6"/>
    </reaction>
</comment>
<dbReference type="PANTHER" id="PTHR30008">
    <property type="entry name" value="EXODEOXYRIBONUCLEASE 7 LARGE SUBUNIT"/>
    <property type="match status" value="1"/>
</dbReference>
<dbReference type="Pfam" id="PF13742">
    <property type="entry name" value="tRNA_anti_2"/>
    <property type="match status" value="1"/>
</dbReference>
<dbReference type="HAMAP" id="MF_00378">
    <property type="entry name" value="Exonuc_7_L"/>
    <property type="match status" value="1"/>
</dbReference>
<dbReference type="InterPro" id="IPR003753">
    <property type="entry name" value="Exonuc_VII_L"/>
</dbReference>
<dbReference type="GO" id="GO:0008855">
    <property type="term" value="F:exodeoxyribonuclease VII activity"/>
    <property type="evidence" value="ECO:0007669"/>
    <property type="project" value="UniProtKB-UniRule"/>
</dbReference>
<name>A0A6N7VNY2_9ACTO</name>
<accession>A0A6N7VNY2</accession>
<keyword evidence="3 5" id="KW-0378">Hydrolase</keyword>
<dbReference type="AlphaFoldDB" id="A0A6N7VNY2"/>
<dbReference type="InterPro" id="IPR020579">
    <property type="entry name" value="Exonuc_VII_lsu_C"/>
</dbReference>
<evidence type="ECO:0000259" key="9">
    <source>
        <dbReference type="Pfam" id="PF13742"/>
    </source>
</evidence>
<dbReference type="CDD" id="cd04489">
    <property type="entry name" value="ExoVII_LU_OBF"/>
    <property type="match status" value="1"/>
</dbReference>
<keyword evidence="1 5" id="KW-0963">Cytoplasm</keyword>
<protein>
    <recommendedName>
        <fullName evidence="5">Exodeoxyribonuclease 7 large subunit</fullName>
        <ecNumber evidence="5">3.1.11.6</ecNumber>
    </recommendedName>
    <alternativeName>
        <fullName evidence="5">Exodeoxyribonuclease VII large subunit</fullName>
        <shortName evidence="5">Exonuclease VII large subunit</shortName>
    </alternativeName>
</protein>
<evidence type="ECO:0000256" key="3">
    <source>
        <dbReference type="ARBA" id="ARBA00022801"/>
    </source>
</evidence>
<evidence type="ECO:0000313" key="10">
    <source>
        <dbReference type="EMBL" id="MSS83429.1"/>
    </source>
</evidence>
<evidence type="ECO:0000256" key="1">
    <source>
        <dbReference type="ARBA" id="ARBA00022490"/>
    </source>
</evidence>
<dbReference type="Proteomes" id="UP000470875">
    <property type="component" value="Unassembled WGS sequence"/>
</dbReference>
<proteinExistence type="inferred from homology"/>
<comment type="similarity">
    <text evidence="5 6">Belongs to the XseA family.</text>
</comment>
<evidence type="ECO:0000313" key="11">
    <source>
        <dbReference type="Proteomes" id="UP000470875"/>
    </source>
</evidence>
<evidence type="ECO:0000256" key="2">
    <source>
        <dbReference type="ARBA" id="ARBA00022722"/>
    </source>
</evidence>